<name>A0A3G3JWC8_9BACL</name>
<dbReference type="SUPFAM" id="SSF55874">
    <property type="entry name" value="ATPase domain of HSP90 chaperone/DNA topoisomerase II/histidine kinase"/>
    <property type="match status" value="1"/>
</dbReference>
<evidence type="ECO:0000256" key="11">
    <source>
        <dbReference type="ARBA" id="ARBA00022840"/>
    </source>
</evidence>
<evidence type="ECO:0000256" key="1">
    <source>
        <dbReference type="ARBA" id="ARBA00000085"/>
    </source>
</evidence>
<reference evidence="25 26" key="1">
    <citation type="submission" date="2018-10" db="EMBL/GenBank/DDBJ databases">
        <title>Genome Sequence of Cohnella sp.</title>
        <authorList>
            <person name="Srinivasan S."/>
            <person name="Kim M.K."/>
        </authorList>
    </citation>
    <scope>NUCLEOTIDE SEQUENCE [LARGE SCALE GENOMIC DNA]</scope>
    <source>
        <strain evidence="25 26">18JY8-7</strain>
    </source>
</reference>
<dbReference type="FunFam" id="1.10.287.130:FF:000002">
    <property type="entry name" value="Two-component osmosensing histidine kinase"/>
    <property type="match status" value="1"/>
</dbReference>
<feature type="domain" description="PAC" evidence="23">
    <location>
        <begin position="101"/>
        <end position="153"/>
    </location>
</feature>
<evidence type="ECO:0000256" key="17">
    <source>
        <dbReference type="ARBA" id="ARBA00074306"/>
    </source>
</evidence>
<dbReference type="PANTHER" id="PTHR45339:SF1">
    <property type="entry name" value="HYBRID SIGNAL TRANSDUCTION HISTIDINE KINASE J"/>
    <property type="match status" value="1"/>
</dbReference>
<evidence type="ECO:0000256" key="6">
    <source>
        <dbReference type="ARBA" id="ARBA00022553"/>
    </source>
</evidence>
<keyword evidence="8" id="KW-0812">Transmembrane</keyword>
<dbReference type="PROSITE" id="PS50110">
    <property type="entry name" value="RESPONSE_REGULATORY"/>
    <property type="match status" value="2"/>
</dbReference>
<evidence type="ECO:0000256" key="4">
    <source>
        <dbReference type="ARBA" id="ARBA00012438"/>
    </source>
</evidence>
<dbReference type="FunFam" id="3.30.565.10:FF:000010">
    <property type="entry name" value="Sensor histidine kinase RcsC"/>
    <property type="match status" value="1"/>
</dbReference>
<dbReference type="PANTHER" id="PTHR45339">
    <property type="entry name" value="HYBRID SIGNAL TRANSDUCTION HISTIDINE KINASE J"/>
    <property type="match status" value="1"/>
</dbReference>
<dbReference type="AlphaFoldDB" id="A0A3G3JWC8"/>
<evidence type="ECO:0000256" key="3">
    <source>
        <dbReference type="ARBA" id="ARBA00006402"/>
    </source>
</evidence>
<dbReference type="InterPro" id="IPR035965">
    <property type="entry name" value="PAS-like_dom_sf"/>
</dbReference>
<dbReference type="InterPro" id="IPR036890">
    <property type="entry name" value="HATPase_C_sf"/>
</dbReference>
<evidence type="ECO:0000313" key="26">
    <source>
        <dbReference type="Proteomes" id="UP000269097"/>
    </source>
</evidence>
<dbReference type="SUPFAM" id="SSF55785">
    <property type="entry name" value="PYP-like sensor domain (PAS domain)"/>
    <property type="match status" value="1"/>
</dbReference>
<dbReference type="PROSITE" id="PS50109">
    <property type="entry name" value="HIS_KIN"/>
    <property type="match status" value="1"/>
</dbReference>
<evidence type="ECO:0000259" key="20">
    <source>
        <dbReference type="PROSITE" id="PS50109"/>
    </source>
</evidence>
<dbReference type="InterPro" id="IPR000700">
    <property type="entry name" value="PAS-assoc_C"/>
</dbReference>
<evidence type="ECO:0000256" key="16">
    <source>
        <dbReference type="ARBA" id="ARBA00068150"/>
    </source>
</evidence>
<feature type="modified residue" description="4-aspartylphosphate" evidence="19">
    <location>
        <position position="598"/>
    </location>
</feature>
<sequence>MFLSRLKKLFRSWKPVPTPGWNLQFTEEMNSRLLAITETAHDMIATFDLRGKILYLNRAGYEFLGIRTLGEKNGYLERYMSVPTTLRLVAGLRIAQEQGYWQDESEWIKEDGTVLTTSQTVVAHQPEGAEEPYFSTIVRDITERKEIERQLWLAKQAADEANEAKSAFLARMSHEIRTPLNGIIGLTHLLQRTELSDIQRDYLRQITVSSNGLLHILNDLLDYSKLEADKLSIETVPFRLEEVLERLSRTFAVLLGAKPVDLMLRIAPGVPDVLYGDPSRLEQILLNLVNNAIKFTDEGFISLEISLVHAYESAAALRFAVADSGVGMTPQEQARLFKPFSQASEGANRSGGTGLGLVISSSLIQRMGGTRIQVDSGFGEGSTFSFQIPFGTQGNRSFLEDPLPYGLKVLVLEDGTRMRDYWLQTLVEMGCKVEAAEDWAAAEHKLNTETWDAWIVDMENGDMHGEETWETWKRSADAKGTAVYCSTTLRGRDMLMAMEEDLRPAGVLIKPTVPMQIRHALLALCERTEAADSSASREPERTSLRLNGTVLVVEDNEISRTVTARLVEEFGLVACEASSGTQARHVLESRPVQLVLMDLQMPGMDGLETTRAIHGEERFSSLPVIALTGEDIEHWRQRCLDAGMIDLLRKPVSPENLKAVLSRWLPTALSVPSPSDSLAGWPDTDALDIPLALHRLGGKTALYLQLLDRFRQEYADLPKQLRDFADSDDSSVPQRLLHSFRGAAAHLGAIPVAREALLLEEAFRKSQPTEEALGTLDARLNALIDTIDSILRQKRG</sequence>
<dbReference type="SUPFAM" id="SSF47384">
    <property type="entry name" value="Homodimeric domain of signal transducing histidine kinase"/>
    <property type="match status" value="1"/>
</dbReference>
<feature type="domain" description="Histidine kinase" evidence="20">
    <location>
        <begin position="171"/>
        <end position="392"/>
    </location>
</feature>
<evidence type="ECO:0000256" key="5">
    <source>
        <dbReference type="ARBA" id="ARBA00022475"/>
    </source>
</evidence>
<feature type="domain" description="PAS" evidence="22">
    <location>
        <begin position="29"/>
        <end position="66"/>
    </location>
</feature>
<dbReference type="InterPro" id="IPR011006">
    <property type="entry name" value="CheY-like_superfamily"/>
</dbReference>
<keyword evidence="10" id="KW-0418">Kinase</keyword>
<accession>A0A3G3JWC8</accession>
<protein>
    <recommendedName>
        <fullName evidence="17">Circadian input-output histidine kinase CikA</fullName>
        <ecNumber evidence="4">2.7.13.3</ecNumber>
    </recommendedName>
    <alternativeName>
        <fullName evidence="16">Sensory/regulatory protein RpfC</fullName>
    </alternativeName>
</protein>
<dbReference type="Pfam" id="PF00072">
    <property type="entry name" value="Response_reg"/>
    <property type="match status" value="1"/>
</dbReference>
<evidence type="ECO:0000259" key="22">
    <source>
        <dbReference type="PROSITE" id="PS50112"/>
    </source>
</evidence>
<dbReference type="InterPro" id="IPR001789">
    <property type="entry name" value="Sig_transdc_resp-reg_receiver"/>
</dbReference>
<dbReference type="InterPro" id="IPR036097">
    <property type="entry name" value="HisK_dim/P_sf"/>
</dbReference>
<keyword evidence="26" id="KW-1185">Reference proteome</keyword>
<dbReference type="Gene3D" id="1.10.287.130">
    <property type="match status" value="1"/>
</dbReference>
<keyword evidence="5" id="KW-1003">Cell membrane</keyword>
<dbReference type="Pfam" id="PF13188">
    <property type="entry name" value="PAS_8"/>
    <property type="match status" value="1"/>
</dbReference>
<dbReference type="Pfam" id="PF02518">
    <property type="entry name" value="HATPase_c"/>
    <property type="match status" value="1"/>
</dbReference>
<dbReference type="CDD" id="cd17546">
    <property type="entry name" value="REC_hyHK_CKI1_RcsC-like"/>
    <property type="match status" value="1"/>
</dbReference>
<comment type="subcellular location">
    <subcellularLocation>
        <location evidence="2">Cell membrane</location>
        <topology evidence="2">Multi-pass membrane protein</topology>
    </subcellularLocation>
</comment>
<proteinExistence type="inferred from homology"/>
<dbReference type="RefSeq" id="WP_123040585.1">
    <property type="nucleotide sequence ID" value="NZ_CP033433.1"/>
</dbReference>
<dbReference type="Pfam" id="PF00512">
    <property type="entry name" value="HisKA"/>
    <property type="match status" value="1"/>
</dbReference>
<feature type="domain" description="HPt" evidence="24">
    <location>
        <begin position="699"/>
        <end position="796"/>
    </location>
</feature>
<evidence type="ECO:0000259" key="23">
    <source>
        <dbReference type="PROSITE" id="PS50113"/>
    </source>
</evidence>
<keyword evidence="14" id="KW-0472">Membrane</keyword>
<comment type="similarity">
    <text evidence="3">In the N-terminal section; belongs to the phytochrome family.</text>
</comment>
<evidence type="ECO:0000256" key="9">
    <source>
        <dbReference type="ARBA" id="ARBA00022741"/>
    </source>
</evidence>
<dbReference type="PROSITE" id="PS50112">
    <property type="entry name" value="PAS"/>
    <property type="match status" value="1"/>
</dbReference>
<dbReference type="NCBIfam" id="TIGR00229">
    <property type="entry name" value="sensory_box"/>
    <property type="match status" value="1"/>
</dbReference>
<dbReference type="InterPro" id="IPR036641">
    <property type="entry name" value="HPT_dom_sf"/>
</dbReference>
<keyword evidence="13" id="KW-0902">Two-component regulatory system</keyword>
<dbReference type="SMART" id="SM00388">
    <property type="entry name" value="HisKA"/>
    <property type="match status" value="1"/>
</dbReference>
<dbReference type="InterPro" id="IPR003594">
    <property type="entry name" value="HATPase_dom"/>
</dbReference>
<keyword evidence="6 19" id="KW-0597">Phosphoprotein</keyword>
<evidence type="ECO:0000256" key="12">
    <source>
        <dbReference type="ARBA" id="ARBA00022989"/>
    </source>
</evidence>
<dbReference type="CDD" id="cd16922">
    <property type="entry name" value="HATPase_EvgS-ArcB-TorS-like"/>
    <property type="match status" value="1"/>
</dbReference>
<keyword evidence="9" id="KW-0547">Nucleotide-binding</keyword>
<evidence type="ECO:0000259" key="24">
    <source>
        <dbReference type="PROSITE" id="PS50894"/>
    </source>
</evidence>
<dbReference type="EMBL" id="CP033433">
    <property type="protein sequence ID" value="AYQ72525.1"/>
    <property type="molecule type" value="Genomic_DNA"/>
</dbReference>
<dbReference type="SMART" id="SM00448">
    <property type="entry name" value="REC"/>
    <property type="match status" value="2"/>
</dbReference>
<feature type="modified residue" description="Phosphohistidine" evidence="18">
    <location>
        <position position="738"/>
    </location>
</feature>
<feature type="domain" description="Response regulatory" evidence="21">
    <location>
        <begin position="408"/>
        <end position="525"/>
    </location>
</feature>
<dbReference type="Gene3D" id="3.30.565.10">
    <property type="entry name" value="Histidine kinase-like ATPase, C-terminal domain"/>
    <property type="match status" value="1"/>
</dbReference>
<evidence type="ECO:0000256" key="8">
    <source>
        <dbReference type="ARBA" id="ARBA00022692"/>
    </source>
</evidence>
<evidence type="ECO:0000256" key="18">
    <source>
        <dbReference type="PROSITE-ProRule" id="PRU00110"/>
    </source>
</evidence>
<dbReference type="CDD" id="cd00082">
    <property type="entry name" value="HisKA"/>
    <property type="match status" value="1"/>
</dbReference>
<evidence type="ECO:0000256" key="13">
    <source>
        <dbReference type="ARBA" id="ARBA00023012"/>
    </source>
</evidence>
<dbReference type="InterPro" id="IPR004358">
    <property type="entry name" value="Sig_transdc_His_kin-like_C"/>
</dbReference>
<feature type="domain" description="Response regulatory" evidence="21">
    <location>
        <begin position="549"/>
        <end position="665"/>
    </location>
</feature>
<comment type="subunit">
    <text evidence="15">At low DSF concentrations, interacts with RpfF.</text>
</comment>
<dbReference type="InterPro" id="IPR008207">
    <property type="entry name" value="Sig_transdc_His_kin_Hpt_dom"/>
</dbReference>
<feature type="modified residue" description="4-aspartylphosphate" evidence="19">
    <location>
        <position position="457"/>
    </location>
</feature>
<dbReference type="Gene3D" id="1.20.120.160">
    <property type="entry name" value="HPT domain"/>
    <property type="match status" value="1"/>
</dbReference>
<dbReference type="EC" id="2.7.13.3" evidence="4"/>
<dbReference type="KEGG" id="coh:EAV92_08065"/>
<dbReference type="PRINTS" id="PR00344">
    <property type="entry name" value="BCTRLSENSOR"/>
</dbReference>
<dbReference type="Gene3D" id="3.40.50.2300">
    <property type="match status" value="2"/>
</dbReference>
<dbReference type="GO" id="GO:0005524">
    <property type="term" value="F:ATP binding"/>
    <property type="evidence" value="ECO:0007669"/>
    <property type="project" value="UniProtKB-KW"/>
</dbReference>
<organism evidence="25 26">
    <name type="scientific">Cohnella candidum</name>
    <dbReference type="NCBI Taxonomy" id="2674991"/>
    <lineage>
        <taxon>Bacteria</taxon>
        <taxon>Bacillati</taxon>
        <taxon>Bacillota</taxon>
        <taxon>Bacilli</taxon>
        <taxon>Bacillales</taxon>
        <taxon>Paenibacillaceae</taxon>
        <taxon>Cohnella</taxon>
    </lineage>
</organism>
<dbReference type="Gene3D" id="3.30.450.20">
    <property type="entry name" value="PAS domain"/>
    <property type="match status" value="1"/>
</dbReference>
<dbReference type="SUPFAM" id="SSF52172">
    <property type="entry name" value="CheY-like"/>
    <property type="match status" value="2"/>
</dbReference>
<dbReference type="SMART" id="SM00387">
    <property type="entry name" value="HATPase_c"/>
    <property type="match status" value="1"/>
</dbReference>
<dbReference type="PROSITE" id="PS50894">
    <property type="entry name" value="HPT"/>
    <property type="match status" value="1"/>
</dbReference>
<evidence type="ECO:0000256" key="10">
    <source>
        <dbReference type="ARBA" id="ARBA00022777"/>
    </source>
</evidence>
<evidence type="ECO:0000256" key="14">
    <source>
        <dbReference type="ARBA" id="ARBA00023136"/>
    </source>
</evidence>
<evidence type="ECO:0000256" key="7">
    <source>
        <dbReference type="ARBA" id="ARBA00022679"/>
    </source>
</evidence>
<evidence type="ECO:0000256" key="15">
    <source>
        <dbReference type="ARBA" id="ARBA00064003"/>
    </source>
</evidence>
<dbReference type="InterPro" id="IPR003661">
    <property type="entry name" value="HisK_dim/P_dom"/>
</dbReference>
<evidence type="ECO:0000256" key="2">
    <source>
        <dbReference type="ARBA" id="ARBA00004651"/>
    </source>
</evidence>
<keyword evidence="11" id="KW-0067">ATP-binding</keyword>
<keyword evidence="12" id="KW-1133">Transmembrane helix</keyword>
<keyword evidence="7" id="KW-0808">Transferase</keyword>
<dbReference type="GO" id="GO:0005886">
    <property type="term" value="C:plasma membrane"/>
    <property type="evidence" value="ECO:0007669"/>
    <property type="project" value="UniProtKB-SubCell"/>
</dbReference>
<dbReference type="InterPro" id="IPR005467">
    <property type="entry name" value="His_kinase_dom"/>
</dbReference>
<evidence type="ECO:0000256" key="19">
    <source>
        <dbReference type="PROSITE-ProRule" id="PRU00169"/>
    </source>
</evidence>
<dbReference type="PROSITE" id="PS50113">
    <property type="entry name" value="PAC"/>
    <property type="match status" value="1"/>
</dbReference>
<comment type="catalytic activity">
    <reaction evidence="1">
        <text>ATP + protein L-histidine = ADP + protein N-phospho-L-histidine.</text>
        <dbReference type="EC" id="2.7.13.3"/>
    </reaction>
</comment>
<evidence type="ECO:0000259" key="21">
    <source>
        <dbReference type="PROSITE" id="PS50110"/>
    </source>
</evidence>
<evidence type="ECO:0000313" key="25">
    <source>
        <dbReference type="EMBL" id="AYQ72525.1"/>
    </source>
</evidence>
<dbReference type="Proteomes" id="UP000269097">
    <property type="component" value="Chromosome"/>
</dbReference>
<dbReference type="SUPFAM" id="SSF47226">
    <property type="entry name" value="Histidine-containing phosphotransfer domain, HPT domain"/>
    <property type="match status" value="1"/>
</dbReference>
<gene>
    <name evidence="25" type="ORF">EAV92_08065</name>
</gene>
<dbReference type="InterPro" id="IPR000014">
    <property type="entry name" value="PAS"/>
</dbReference>
<dbReference type="Pfam" id="PF01627">
    <property type="entry name" value="Hpt"/>
    <property type="match status" value="1"/>
</dbReference>
<dbReference type="GO" id="GO:0000155">
    <property type="term" value="F:phosphorelay sensor kinase activity"/>
    <property type="evidence" value="ECO:0007669"/>
    <property type="project" value="InterPro"/>
</dbReference>